<name>A0A1M6R6S1_9AQUI</name>
<dbReference type="InterPro" id="IPR036102">
    <property type="entry name" value="OsmC/Ohrsf"/>
</dbReference>
<reference evidence="1 2" key="1">
    <citation type="submission" date="2016-11" db="EMBL/GenBank/DDBJ databases">
        <authorList>
            <person name="Jaros S."/>
            <person name="Januszkiewicz K."/>
            <person name="Wedrychowicz H."/>
        </authorList>
    </citation>
    <scope>NUCLEOTIDE SEQUENCE [LARGE SCALE GENOMIC DNA]</scope>
    <source>
        <strain evidence="1 2">DSM 19557</strain>
    </source>
</reference>
<dbReference type="InterPro" id="IPR015946">
    <property type="entry name" value="KH_dom-like_a/b"/>
</dbReference>
<dbReference type="Pfam" id="PF02566">
    <property type="entry name" value="OsmC"/>
    <property type="match status" value="1"/>
</dbReference>
<dbReference type="InterPro" id="IPR003718">
    <property type="entry name" value="OsmC/Ohr_fam"/>
</dbReference>
<dbReference type="OrthoDB" id="13625at2"/>
<dbReference type="Proteomes" id="UP000189810">
    <property type="component" value="Chromosome I"/>
</dbReference>
<accession>A0A1M6R6S1</accession>
<dbReference type="PANTHER" id="PTHR34352">
    <property type="entry name" value="PROTEIN YHFA"/>
    <property type="match status" value="1"/>
</dbReference>
<dbReference type="PANTHER" id="PTHR34352:SF1">
    <property type="entry name" value="PROTEIN YHFA"/>
    <property type="match status" value="1"/>
</dbReference>
<evidence type="ECO:0000313" key="2">
    <source>
        <dbReference type="Proteomes" id="UP000189810"/>
    </source>
</evidence>
<dbReference type="RefSeq" id="WP_079653698.1">
    <property type="nucleotide sequence ID" value="NZ_LT670846.1"/>
</dbReference>
<gene>
    <name evidence="1" type="ORF">SAMN05444391_0533</name>
</gene>
<dbReference type="AlphaFoldDB" id="A0A1M6R6S1"/>
<proteinExistence type="predicted"/>
<keyword evidence="2" id="KW-1185">Reference proteome</keyword>
<dbReference type="Gene3D" id="3.30.300.20">
    <property type="match status" value="1"/>
</dbReference>
<dbReference type="EMBL" id="LT670846">
    <property type="protein sequence ID" value="SHK28181.1"/>
    <property type="molecule type" value="Genomic_DNA"/>
</dbReference>
<organism evidence="1 2">
    <name type="scientific">Thermocrinis minervae</name>
    <dbReference type="NCBI Taxonomy" id="381751"/>
    <lineage>
        <taxon>Bacteria</taxon>
        <taxon>Pseudomonadati</taxon>
        <taxon>Aquificota</taxon>
        <taxon>Aquificia</taxon>
        <taxon>Aquificales</taxon>
        <taxon>Aquificaceae</taxon>
        <taxon>Thermocrinis</taxon>
    </lineage>
</organism>
<sequence length="139" mass="15479">MKVKVVQKEDFHFVGIGEAGREVPIDAAGYVGGKGRGIRPPELLFHSIAGCVGIHLYEALHKEGKHVEHIEIETDAERVTEGYPKVFTKIYLFVKVKGHVSEEDVKKALDKTIYNPGTCSIAYMINKVAPIEYKIELIS</sequence>
<dbReference type="STRING" id="381751.SAMN05444391_0533"/>
<dbReference type="SUPFAM" id="SSF82784">
    <property type="entry name" value="OsmC-like"/>
    <property type="match status" value="1"/>
</dbReference>
<protein>
    <submittedName>
        <fullName evidence="1">Putative redox protein</fullName>
    </submittedName>
</protein>
<evidence type="ECO:0000313" key="1">
    <source>
        <dbReference type="EMBL" id="SHK28181.1"/>
    </source>
</evidence>